<organism evidence="3 4">
    <name type="scientific">Rhipicephalus microplus</name>
    <name type="common">Cattle tick</name>
    <name type="synonym">Boophilus microplus</name>
    <dbReference type="NCBI Taxonomy" id="6941"/>
    <lineage>
        <taxon>Eukaryota</taxon>
        <taxon>Metazoa</taxon>
        <taxon>Ecdysozoa</taxon>
        <taxon>Arthropoda</taxon>
        <taxon>Chelicerata</taxon>
        <taxon>Arachnida</taxon>
        <taxon>Acari</taxon>
        <taxon>Parasitiformes</taxon>
        <taxon>Ixodida</taxon>
        <taxon>Ixodoidea</taxon>
        <taxon>Ixodidae</taxon>
        <taxon>Rhipicephalinae</taxon>
        <taxon>Rhipicephalus</taxon>
        <taxon>Boophilus</taxon>
    </lineage>
</organism>
<reference evidence="3" key="1">
    <citation type="journal article" date="2020" name="Cell">
        <title>Large-Scale Comparative Analyses of Tick Genomes Elucidate Their Genetic Diversity and Vector Capacities.</title>
        <authorList>
            <consortium name="Tick Genome and Microbiome Consortium (TIGMIC)"/>
            <person name="Jia N."/>
            <person name="Wang J."/>
            <person name="Shi W."/>
            <person name="Du L."/>
            <person name="Sun Y."/>
            <person name="Zhan W."/>
            <person name="Jiang J.F."/>
            <person name="Wang Q."/>
            <person name="Zhang B."/>
            <person name="Ji P."/>
            <person name="Bell-Sakyi L."/>
            <person name="Cui X.M."/>
            <person name="Yuan T.T."/>
            <person name="Jiang B.G."/>
            <person name="Yang W.F."/>
            <person name="Lam T.T."/>
            <person name="Chang Q.C."/>
            <person name="Ding S.J."/>
            <person name="Wang X.J."/>
            <person name="Zhu J.G."/>
            <person name="Ruan X.D."/>
            <person name="Zhao L."/>
            <person name="Wei J.T."/>
            <person name="Ye R.Z."/>
            <person name="Que T.C."/>
            <person name="Du C.H."/>
            <person name="Zhou Y.H."/>
            <person name="Cheng J.X."/>
            <person name="Dai P.F."/>
            <person name="Guo W.B."/>
            <person name="Han X.H."/>
            <person name="Huang E.J."/>
            <person name="Li L.F."/>
            <person name="Wei W."/>
            <person name="Gao Y.C."/>
            <person name="Liu J.Z."/>
            <person name="Shao H.Z."/>
            <person name="Wang X."/>
            <person name="Wang C.C."/>
            <person name="Yang T.C."/>
            <person name="Huo Q.B."/>
            <person name="Li W."/>
            <person name="Chen H.Y."/>
            <person name="Chen S.E."/>
            <person name="Zhou L.G."/>
            <person name="Ni X.B."/>
            <person name="Tian J.H."/>
            <person name="Sheng Y."/>
            <person name="Liu T."/>
            <person name="Pan Y.S."/>
            <person name="Xia L.Y."/>
            <person name="Li J."/>
            <person name="Zhao F."/>
            <person name="Cao W.C."/>
        </authorList>
    </citation>
    <scope>NUCLEOTIDE SEQUENCE</scope>
    <source>
        <strain evidence="3">Rmic-2018</strain>
    </source>
</reference>
<dbReference type="AlphaFoldDB" id="A0A9J6D4L6"/>
<keyword evidence="4" id="KW-1185">Reference proteome</keyword>
<evidence type="ECO:0000313" key="4">
    <source>
        <dbReference type="Proteomes" id="UP000821866"/>
    </source>
</evidence>
<gene>
    <name evidence="3" type="ORF">HPB51_008957</name>
</gene>
<evidence type="ECO:0000313" key="3">
    <source>
        <dbReference type="EMBL" id="KAH8009027.1"/>
    </source>
</evidence>
<evidence type="ECO:0000259" key="2">
    <source>
        <dbReference type="Pfam" id="PF21789"/>
    </source>
</evidence>
<dbReference type="Pfam" id="PF21787">
    <property type="entry name" value="TNP-like_RNaseH_N"/>
    <property type="match status" value="1"/>
</dbReference>
<dbReference type="InterPro" id="IPR048367">
    <property type="entry name" value="TNP-like_RNaseH_C"/>
</dbReference>
<name>A0A9J6D4L6_RHIMP</name>
<feature type="domain" description="Transposable element P transposase-like RNase H" evidence="1">
    <location>
        <begin position="38"/>
        <end position="112"/>
    </location>
</feature>
<accession>A0A9J6D4L6</accession>
<evidence type="ECO:0000259" key="1">
    <source>
        <dbReference type="Pfam" id="PF21787"/>
    </source>
</evidence>
<reference evidence="3" key="2">
    <citation type="submission" date="2021-09" db="EMBL/GenBank/DDBJ databases">
        <authorList>
            <person name="Jia N."/>
            <person name="Wang J."/>
            <person name="Shi W."/>
            <person name="Du L."/>
            <person name="Sun Y."/>
            <person name="Zhan W."/>
            <person name="Jiang J."/>
            <person name="Wang Q."/>
            <person name="Zhang B."/>
            <person name="Ji P."/>
            <person name="Sakyi L.B."/>
            <person name="Cui X."/>
            <person name="Yuan T."/>
            <person name="Jiang B."/>
            <person name="Yang W."/>
            <person name="Lam T.T.-Y."/>
            <person name="Chang Q."/>
            <person name="Ding S."/>
            <person name="Wang X."/>
            <person name="Zhu J."/>
            <person name="Ruan X."/>
            <person name="Zhao L."/>
            <person name="Wei J."/>
            <person name="Que T."/>
            <person name="Du C."/>
            <person name="Cheng J."/>
            <person name="Dai P."/>
            <person name="Han X."/>
            <person name="Huang E."/>
            <person name="Gao Y."/>
            <person name="Liu J."/>
            <person name="Shao H."/>
            <person name="Ye R."/>
            <person name="Li L."/>
            <person name="Wei W."/>
            <person name="Wang X."/>
            <person name="Wang C."/>
            <person name="Huo Q."/>
            <person name="Li W."/>
            <person name="Guo W."/>
            <person name="Chen H."/>
            <person name="Chen S."/>
            <person name="Zhou L."/>
            <person name="Zhou L."/>
            <person name="Ni X."/>
            <person name="Tian J."/>
            <person name="Zhou Y."/>
            <person name="Sheng Y."/>
            <person name="Liu T."/>
            <person name="Pan Y."/>
            <person name="Xia L."/>
            <person name="Li J."/>
            <person name="Zhao F."/>
            <person name="Cao W."/>
        </authorList>
    </citation>
    <scope>NUCLEOTIDE SEQUENCE</scope>
    <source>
        <strain evidence="3">Rmic-2018</strain>
        <tissue evidence="3">Larvae</tissue>
    </source>
</reference>
<comment type="caution">
    <text evidence="3">The sequence shown here is derived from an EMBL/GenBank/DDBJ whole genome shotgun (WGS) entry which is preliminary data.</text>
</comment>
<dbReference type="Proteomes" id="UP000821866">
    <property type="component" value="Chromosome 9"/>
</dbReference>
<dbReference type="InterPro" id="IPR048365">
    <property type="entry name" value="TNP-like_RNaseH_N"/>
</dbReference>
<sequence length="294" mass="32776">MRMRSPKLYEHTRKRGILALPGRICLKRAIQHFQSGFGFNPRVFKGLQEKTKDMDEHSRHGIIVFDEMKLFKHIDVKPSGSIEGFADLGQFETEGSGKELADRRLVVVFQPFTATAFRPESPEADFLREFLVFFNEWESLSHSSKYGFLSNITAEGLRVTIGSTLDIAEYLSSQCSCRYLLTCRLSRDKLENLFGIVQQCNGCNDHPTPTKLLVTVNALAFYGVAQPPKTGDCSPEVVISLVGHCNASLSQDKQNPINALDCLVDDGKLDDVEAVSDFLPPKDHSRCVTTAQAA</sequence>
<protein>
    <submittedName>
        <fullName evidence="3">Uncharacterized protein</fullName>
    </submittedName>
</protein>
<proteinExistence type="predicted"/>
<feature type="domain" description="Transposable element P transposase-like RNase H C-terminal" evidence="2">
    <location>
        <begin position="183"/>
        <end position="210"/>
    </location>
</feature>
<dbReference type="EMBL" id="JABSTU010000011">
    <property type="protein sequence ID" value="KAH8009027.1"/>
    <property type="molecule type" value="Genomic_DNA"/>
</dbReference>
<dbReference type="Pfam" id="PF21789">
    <property type="entry name" value="TNP-like_RNaseH_C"/>
    <property type="match status" value="1"/>
</dbReference>
<dbReference type="VEuPathDB" id="VectorBase:LOC119175540"/>